<keyword evidence="2" id="KW-1185">Reference proteome</keyword>
<dbReference type="Proteomes" id="UP000243904">
    <property type="component" value="Chromosome I"/>
</dbReference>
<dbReference type="InterPro" id="IPR027417">
    <property type="entry name" value="P-loop_NTPase"/>
</dbReference>
<name>A0A1H1XI09_9BRAD</name>
<organism evidence="1 2">
    <name type="scientific">Bradyrhizobium canariense</name>
    <dbReference type="NCBI Taxonomy" id="255045"/>
    <lineage>
        <taxon>Bacteria</taxon>
        <taxon>Pseudomonadati</taxon>
        <taxon>Pseudomonadota</taxon>
        <taxon>Alphaproteobacteria</taxon>
        <taxon>Hyphomicrobiales</taxon>
        <taxon>Nitrobacteraceae</taxon>
        <taxon>Bradyrhizobium</taxon>
    </lineage>
</organism>
<evidence type="ECO:0000313" key="2">
    <source>
        <dbReference type="Proteomes" id="UP000243904"/>
    </source>
</evidence>
<dbReference type="AlphaFoldDB" id="A0A1H1XI09"/>
<proteinExistence type="predicted"/>
<dbReference type="InterPro" id="IPR011989">
    <property type="entry name" value="ARM-like"/>
</dbReference>
<protein>
    <submittedName>
        <fullName evidence="1">HEAT repeat-containing protein</fullName>
    </submittedName>
</protein>
<evidence type="ECO:0000313" key="1">
    <source>
        <dbReference type="EMBL" id="SDT08905.1"/>
    </source>
</evidence>
<dbReference type="Gene3D" id="1.25.10.10">
    <property type="entry name" value="Leucine-rich Repeat Variant"/>
    <property type="match status" value="1"/>
</dbReference>
<gene>
    <name evidence="1" type="ORF">SAMN05444158_4338</name>
</gene>
<dbReference type="RefSeq" id="WP_146688740.1">
    <property type="nucleotide sequence ID" value="NZ_LT629750.1"/>
</dbReference>
<accession>A0A1H1XI09</accession>
<dbReference type="InterPro" id="IPR016024">
    <property type="entry name" value="ARM-type_fold"/>
</dbReference>
<reference evidence="2" key="1">
    <citation type="submission" date="2016-10" db="EMBL/GenBank/DDBJ databases">
        <authorList>
            <person name="Varghese N."/>
            <person name="Submissions S."/>
        </authorList>
    </citation>
    <scope>NUCLEOTIDE SEQUENCE [LARGE SCALE GENOMIC DNA]</scope>
    <source>
        <strain evidence="2">GAS369</strain>
    </source>
</reference>
<dbReference type="SUPFAM" id="SSF52540">
    <property type="entry name" value="P-loop containing nucleoside triphosphate hydrolases"/>
    <property type="match status" value="1"/>
</dbReference>
<dbReference type="SUPFAM" id="SSF48371">
    <property type="entry name" value="ARM repeat"/>
    <property type="match status" value="1"/>
</dbReference>
<sequence>MKVSPAQQLQILSKAARRELANLPDEKPTFALRLGWSHNYDDLFAGIHSETDENALLNKLLEKGKVVIAGRGGGGKTHLLYRTMKRATAAEFIPIFIDLKKWSGADYERWKDWTAADLSEGASFLIERFSSPKVSPLELDWLPPTAKKVLVVDGLNELSANVGQQILYALNEISTDQVQTYVIVADRLVRRQLPSERSWALSTILPFSEAQIRSYFGDKFQATNDSRMLEIPFFLNAAIKGDLVPGGRAGISSSFLRRHSGLTDDQVELLARFAFDAYLQNKARTFEFAQLLQSTGPDIANAILNARIVEKLDDGLAYFSHHLVHDYLVARYLAEQASTAWTRQTLNAVSFDRSSFDVVALVLRLQKGQQASLFLRTLYDWDLYAAGYAMAEADTQGDGPTREMRALIFAMLAEKRFDVVMATRQRANDALLIYQSPDAIPYRAATDLQRVFDAIRMVDSTEHWFNEWRRLFLKPLGSPLDDESLDLILDTDSVRGWTIANVAKRTHLSPDQQSRLRGLLTQDEAVVRWRAAHALGSFPTHANFGALIRALDQDLEADVRYGAIRSLVEMASYSDVELRNVIATEVERRADRISVDNRVATELARALLIDLQKAPQDWLQTVKTISRSMFQSTEDPTNRDLWRSVSSKAEALYGHENMTFGG</sequence>
<dbReference type="EMBL" id="LT629750">
    <property type="protein sequence ID" value="SDT08905.1"/>
    <property type="molecule type" value="Genomic_DNA"/>
</dbReference>